<accession>A0A699U6W6</accession>
<dbReference type="EMBL" id="BKCJ011302114">
    <property type="protein sequence ID" value="GFD17703.1"/>
    <property type="molecule type" value="Genomic_DNA"/>
</dbReference>
<reference evidence="1" key="1">
    <citation type="journal article" date="2019" name="Sci. Rep.">
        <title>Draft genome of Tanacetum cinerariifolium, the natural source of mosquito coil.</title>
        <authorList>
            <person name="Yamashiro T."/>
            <person name="Shiraishi A."/>
            <person name="Satake H."/>
            <person name="Nakayama K."/>
        </authorList>
    </citation>
    <scope>NUCLEOTIDE SEQUENCE</scope>
</reference>
<comment type="caution">
    <text evidence="1">The sequence shown here is derived from an EMBL/GenBank/DDBJ whole genome shotgun (WGS) entry which is preliminary data.</text>
</comment>
<organism evidence="1">
    <name type="scientific">Tanacetum cinerariifolium</name>
    <name type="common">Dalmatian daisy</name>
    <name type="synonym">Chrysanthemum cinerariifolium</name>
    <dbReference type="NCBI Taxonomy" id="118510"/>
    <lineage>
        <taxon>Eukaryota</taxon>
        <taxon>Viridiplantae</taxon>
        <taxon>Streptophyta</taxon>
        <taxon>Embryophyta</taxon>
        <taxon>Tracheophyta</taxon>
        <taxon>Spermatophyta</taxon>
        <taxon>Magnoliopsida</taxon>
        <taxon>eudicotyledons</taxon>
        <taxon>Gunneridae</taxon>
        <taxon>Pentapetalae</taxon>
        <taxon>asterids</taxon>
        <taxon>campanulids</taxon>
        <taxon>Asterales</taxon>
        <taxon>Asteraceae</taxon>
        <taxon>Asteroideae</taxon>
        <taxon>Anthemideae</taxon>
        <taxon>Anthemidinae</taxon>
        <taxon>Tanacetum</taxon>
    </lineage>
</organism>
<proteinExistence type="predicted"/>
<protein>
    <submittedName>
        <fullName evidence="1">Uncharacterized protein</fullName>
    </submittedName>
</protein>
<dbReference type="AlphaFoldDB" id="A0A699U6W6"/>
<evidence type="ECO:0000313" key="1">
    <source>
        <dbReference type="EMBL" id="GFD17703.1"/>
    </source>
</evidence>
<gene>
    <name evidence="1" type="ORF">Tci_889672</name>
</gene>
<name>A0A699U6W6_TANCI</name>
<sequence length="35" mass="3918">MFDGLQSVSSGYGTSSNREKEIDLMEMVFSSQFPL</sequence>
<feature type="non-terminal residue" evidence="1">
    <location>
        <position position="35"/>
    </location>
</feature>